<dbReference type="SUPFAM" id="SSF69255">
    <property type="entry name" value="gp5 N-terminal domain-like"/>
    <property type="match status" value="1"/>
</dbReference>
<dbReference type="Proteomes" id="UP000664167">
    <property type="component" value="Unassembled WGS sequence"/>
</dbReference>
<protein>
    <submittedName>
        <fullName evidence="2">VgrG-related protein</fullName>
    </submittedName>
</protein>
<dbReference type="Pfam" id="PF05954">
    <property type="entry name" value="Phage_GPD"/>
    <property type="match status" value="1"/>
</dbReference>
<dbReference type="InterPro" id="IPR047702">
    <property type="entry name" value="VgrG-rel"/>
</dbReference>
<evidence type="ECO:0000259" key="1">
    <source>
        <dbReference type="Pfam" id="PF04717"/>
    </source>
</evidence>
<dbReference type="AlphaFoldDB" id="A0A939FD00"/>
<dbReference type="SUPFAM" id="SSF69349">
    <property type="entry name" value="Phage fibre proteins"/>
    <property type="match status" value="1"/>
</dbReference>
<comment type="caution">
    <text evidence="2">The sequence shown here is derived from an EMBL/GenBank/DDBJ whole genome shotgun (WGS) entry which is preliminary data.</text>
</comment>
<organism evidence="2 3">
    <name type="scientific">Streptomyces beijiangensis</name>
    <dbReference type="NCBI Taxonomy" id="163361"/>
    <lineage>
        <taxon>Bacteria</taxon>
        <taxon>Bacillati</taxon>
        <taxon>Actinomycetota</taxon>
        <taxon>Actinomycetes</taxon>
        <taxon>Kitasatosporales</taxon>
        <taxon>Streptomycetaceae</taxon>
        <taxon>Streptomyces</taxon>
    </lineage>
</organism>
<proteinExistence type="predicted"/>
<dbReference type="InterPro" id="IPR006531">
    <property type="entry name" value="Gp5/Vgr_OB"/>
</dbReference>
<evidence type="ECO:0000313" key="2">
    <source>
        <dbReference type="EMBL" id="MBO0515753.1"/>
    </source>
</evidence>
<dbReference type="SUPFAM" id="SSF69279">
    <property type="entry name" value="Phage tail proteins"/>
    <property type="match status" value="1"/>
</dbReference>
<dbReference type="RefSeq" id="WP_206966856.1">
    <property type="nucleotide sequence ID" value="NZ_BAAAJJ010000003.1"/>
</dbReference>
<keyword evidence="3" id="KW-1185">Reference proteome</keyword>
<accession>A0A939FD00</accession>
<evidence type="ECO:0000313" key="3">
    <source>
        <dbReference type="Proteomes" id="UP000664167"/>
    </source>
</evidence>
<dbReference type="EMBL" id="JAFLRJ010000323">
    <property type="protein sequence ID" value="MBO0515753.1"/>
    <property type="molecule type" value="Genomic_DNA"/>
</dbReference>
<dbReference type="Gene3D" id="2.40.50.230">
    <property type="entry name" value="Gp5 N-terminal domain"/>
    <property type="match status" value="1"/>
</dbReference>
<dbReference type="InterPro" id="IPR037026">
    <property type="entry name" value="Vgr_OB-fold_dom_sf"/>
</dbReference>
<feature type="domain" description="Gp5/Type VI secretion system Vgr protein OB-fold" evidence="1">
    <location>
        <begin position="381"/>
        <end position="453"/>
    </location>
</feature>
<gene>
    <name evidence="2" type="ORF">J0695_28785</name>
</gene>
<dbReference type="Pfam" id="PF04717">
    <property type="entry name" value="Phage_base_V"/>
    <property type="match status" value="1"/>
</dbReference>
<dbReference type="NCBIfam" id="NF033848">
    <property type="entry name" value="VgrG_rel"/>
    <property type="match status" value="1"/>
</dbReference>
<sequence length="634" mass="66142">MSEKTFTTVLHVELGGAVLPDDLAVLLVEGWVDSSVNVPSAFQLTFSDNNGRVTAKYPQVKVGAKAVLSPFTDGRRGDPLLTGEITALEVDADPATGRHLVVRGYDPGHRLLRNRRVAGYPNMTASDIVRKLAGLNKLSLGKVDSTPTVYDLATQPNTTDWDFLARLAAQNDVRLSFDNKGKLEFAALPSASSAPSGGTSAVQSPYVLDFGHNNLHSRATVTAAGQVNKVSVRGWDMRTRQQLAAPRPAVASPDIVAGTTPAKLAAPFGKAELTETQTPYTTLSEVTHAAKALADDVTGSFAELEVAVTGNPALLPGKPVAVKNAGMPFDGKYTATGVRHVFASGEQFTTWLTVSGRQFRSLYGLASGGQDSAPPMPGVAIALVTNTKDPRRLGRVRLRFPWLSETYESDWCRIAQLGGTKGGGLILPDVNDEVLCAFDRGSLEHPYVLAGLYNGIDKPTREPNGIPSVDPTSGKVNYRALTARSGHTVELIEDGAGTRRNSGILLTTGNGRLTVQLNEARTTLTIDSKGDVTISGARKVDIESGGNLSLKAVGQLNLTAGLGVNIKAGAKFGVQAGGEASVNAGGALSLSAAGTAQINAVGTAGIKAAGPVTVTSAATVLLVAPAVLRNGIPF</sequence>
<reference evidence="2" key="1">
    <citation type="submission" date="2021-03" db="EMBL/GenBank/DDBJ databases">
        <title>Streptomyces poriferae sp. nov., a novel marine sponge-derived Actinobacteria species with anti-MRSA activity.</title>
        <authorList>
            <person name="Sandoval-Powers M."/>
            <person name="Kralova S."/>
            <person name="Nguyen G.-S."/>
            <person name="Fawwal D."/>
            <person name="Degnes K."/>
            <person name="Klinkenberg G."/>
            <person name="Sletta H."/>
            <person name="Wentzel A."/>
            <person name="Liles M.R."/>
        </authorList>
    </citation>
    <scope>NUCLEOTIDE SEQUENCE</scope>
    <source>
        <strain evidence="2">DSM 41794</strain>
    </source>
</reference>
<name>A0A939FD00_9ACTN</name>